<dbReference type="PANTHER" id="PTHR33156:SF9">
    <property type="entry name" value="PROTEIN NUCLEAR FUSION DEFECTIVE 6, CHLOROPLASTIC_MITOCHONDRIAL"/>
    <property type="match status" value="1"/>
</dbReference>
<evidence type="ECO:0000313" key="2">
    <source>
        <dbReference type="Proteomes" id="UP000188354"/>
    </source>
</evidence>
<dbReference type="EMBL" id="KV862322">
    <property type="protein sequence ID" value="OIV89302.1"/>
    <property type="molecule type" value="Genomic_DNA"/>
</dbReference>
<dbReference type="PANTHER" id="PTHR33156">
    <property type="entry name" value="OS02G0230000 PROTEIN"/>
    <property type="match status" value="1"/>
</dbReference>
<dbReference type="Gramene" id="OIV89302">
    <property type="protein sequence ID" value="OIV89302"/>
    <property type="gene ID" value="TanjilG_23716"/>
</dbReference>
<name>A0A1J7FN14_LUPAN</name>
<dbReference type="KEGG" id="lang:109341426"/>
<dbReference type="GO" id="GO:0005739">
    <property type="term" value="C:mitochondrion"/>
    <property type="evidence" value="ECO:0007669"/>
    <property type="project" value="TreeGrafter"/>
</dbReference>
<keyword evidence="2" id="KW-1185">Reference proteome</keyword>
<proteinExistence type="predicted"/>
<evidence type="ECO:0008006" key="3">
    <source>
        <dbReference type="Google" id="ProtNLM"/>
    </source>
</evidence>
<dbReference type="OMA" id="ASACCNR"/>
<reference evidence="1 2" key="1">
    <citation type="journal article" date="2017" name="Plant Biotechnol. J.">
        <title>A comprehensive draft genome sequence for lupin (Lupinus angustifolius), an emerging health food: insights into plant-microbe interactions and legume evolution.</title>
        <authorList>
            <person name="Hane J.K."/>
            <person name="Ming Y."/>
            <person name="Kamphuis L.G."/>
            <person name="Nelson M.N."/>
            <person name="Garg G."/>
            <person name="Atkins C.A."/>
            <person name="Bayer P.E."/>
            <person name="Bravo A."/>
            <person name="Bringans S."/>
            <person name="Cannon S."/>
            <person name="Edwards D."/>
            <person name="Foley R."/>
            <person name="Gao L.L."/>
            <person name="Harrison M.J."/>
            <person name="Huang W."/>
            <person name="Hurgobin B."/>
            <person name="Li S."/>
            <person name="Liu C.W."/>
            <person name="McGrath A."/>
            <person name="Morahan G."/>
            <person name="Murray J."/>
            <person name="Weller J."/>
            <person name="Jian J."/>
            <person name="Singh K.B."/>
        </authorList>
    </citation>
    <scope>NUCLEOTIDE SEQUENCE [LARGE SCALE GENOMIC DNA]</scope>
    <source>
        <strain evidence="2">cv. Tanjil</strain>
        <tissue evidence="1">Whole plant</tissue>
    </source>
</reference>
<evidence type="ECO:0000313" key="1">
    <source>
        <dbReference type="EMBL" id="OIV89302.1"/>
    </source>
</evidence>
<dbReference type="AlphaFoldDB" id="A0A1J7FN14"/>
<dbReference type="STRING" id="3871.A0A1J7FN14"/>
<accession>A0A1J7FN14</accession>
<dbReference type="Proteomes" id="UP000188354">
    <property type="component" value="Unassembled WGS sequence"/>
</dbReference>
<dbReference type="InterPro" id="IPR043459">
    <property type="entry name" value="NFD6/NOXY2-like"/>
</dbReference>
<gene>
    <name evidence="1" type="ORF">TanjilG_23716</name>
</gene>
<dbReference type="OrthoDB" id="1937908at2759"/>
<sequence>MASACSRIAQRSTISSIKSAIKSNIRTSSFSKPATTSTPLRRSFLSRIAPELGCLQSMLPLHSAVAVARMTSNLSTTSRSCRALSQGILCCTSPGL</sequence>
<organism evidence="1 2">
    <name type="scientific">Lupinus angustifolius</name>
    <name type="common">Narrow-leaved blue lupine</name>
    <dbReference type="NCBI Taxonomy" id="3871"/>
    <lineage>
        <taxon>Eukaryota</taxon>
        <taxon>Viridiplantae</taxon>
        <taxon>Streptophyta</taxon>
        <taxon>Embryophyta</taxon>
        <taxon>Tracheophyta</taxon>
        <taxon>Spermatophyta</taxon>
        <taxon>Magnoliopsida</taxon>
        <taxon>eudicotyledons</taxon>
        <taxon>Gunneridae</taxon>
        <taxon>Pentapetalae</taxon>
        <taxon>rosids</taxon>
        <taxon>fabids</taxon>
        <taxon>Fabales</taxon>
        <taxon>Fabaceae</taxon>
        <taxon>Papilionoideae</taxon>
        <taxon>50 kb inversion clade</taxon>
        <taxon>genistoids sensu lato</taxon>
        <taxon>core genistoids</taxon>
        <taxon>Genisteae</taxon>
        <taxon>Lupinus</taxon>
    </lineage>
</organism>
<protein>
    <recommendedName>
        <fullName evidence="3">Protein NUCLEAR FUSION DEFECTIVE 6, chloroplastic/mitochondrial-like</fullName>
    </recommendedName>
</protein>